<evidence type="ECO:0000256" key="2">
    <source>
        <dbReference type="ARBA" id="ARBA00022737"/>
    </source>
</evidence>
<evidence type="ECO:0000313" key="4">
    <source>
        <dbReference type="Proteomes" id="UP000004095"/>
    </source>
</evidence>
<dbReference type="GO" id="GO:0005737">
    <property type="term" value="C:cytoplasm"/>
    <property type="evidence" value="ECO:0007669"/>
    <property type="project" value="TreeGrafter"/>
</dbReference>
<dbReference type="Proteomes" id="UP000004095">
    <property type="component" value="Unassembled WGS sequence"/>
</dbReference>
<dbReference type="SMART" id="SM00369">
    <property type="entry name" value="LRR_TYP"/>
    <property type="match status" value="3"/>
</dbReference>
<reference evidence="3 4" key="1">
    <citation type="submission" date="2007-01" db="EMBL/GenBank/DDBJ databases">
        <authorList>
            <person name="Haygood M."/>
            <person name="Podell S."/>
            <person name="Anderson C."/>
            <person name="Hopkinson B."/>
            <person name="Roe K."/>
            <person name="Barbeau K."/>
            <person name="Gaasterland T."/>
            <person name="Ferriera S."/>
            <person name="Johnson J."/>
            <person name="Kravitz S."/>
            <person name="Beeson K."/>
            <person name="Sutton G."/>
            <person name="Rogers Y.-H."/>
            <person name="Friedman R."/>
            <person name="Frazier M."/>
            <person name="Venter J.C."/>
        </authorList>
    </citation>
    <scope>NUCLEOTIDE SEQUENCE [LARGE SCALE GENOMIC DNA]</scope>
    <source>
        <strain evidence="3 4">ATCC 23134</strain>
    </source>
</reference>
<gene>
    <name evidence="3" type="ORF">M23134_02342</name>
</gene>
<dbReference type="Gene3D" id="3.80.10.10">
    <property type="entry name" value="Ribonuclease Inhibitor"/>
    <property type="match status" value="1"/>
</dbReference>
<dbReference type="Pfam" id="PF00560">
    <property type="entry name" value="LRR_1"/>
    <property type="match status" value="1"/>
</dbReference>
<dbReference type="PANTHER" id="PTHR48051:SF1">
    <property type="entry name" value="RAS SUPPRESSOR PROTEIN 1"/>
    <property type="match status" value="1"/>
</dbReference>
<dbReference type="PANTHER" id="PTHR48051">
    <property type="match status" value="1"/>
</dbReference>
<dbReference type="EMBL" id="AAWS01000012">
    <property type="protein sequence ID" value="EAY29151.1"/>
    <property type="molecule type" value="Genomic_DNA"/>
</dbReference>
<proteinExistence type="predicted"/>
<evidence type="ECO:0000313" key="3">
    <source>
        <dbReference type="EMBL" id="EAY29151.1"/>
    </source>
</evidence>
<protein>
    <submittedName>
        <fullName evidence="3">Leucine-rich repeat containing protein</fullName>
    </submittedName>
</protein>
<comment type="caution">
    <text evidence="3">The sequence shown here is derived from an EMBL/GenBank/DDBJ whole genome shotgun (WGS) entry which is preliminary data.</text>
</comment>
<keyword evidence="1" id="KW-0433">Leucine-rich repeat</keyword>
<dbReference type="InterPro" id="IPR032675">
    <property type="entry name" value="LRR_dom_sf"/>
</dbReference>
<name>A1ZKC5_MICM2</name>
<organism evidence="3 4">
    <name type="scientific">Microscilla marina ATCC 23134</name>
    <dbReference type="NCBI Taxonomy" id="313606"/>
    <lineage>
        <taxon>Bacteria</taxon>
        <taxon>Pseudomonadati</taxon>
        <taxon>Bacteroidota</taxon>
        <taxon>Cytophagia</taxon>
        <taxon>Cytophagales</taxon>
        <taxon>Microscillaceae</taxon>
        <taxon>Microscilla</taxon>
    </lineage>
</organism>
<keyword evidence="4" id="KW-1185">Reference proteome</keyword>
<keyword evidence="2" id="KW-0677">Repeat</keyword>
<dbReference type="Pfam" id="PF13855">
    <property type="entry name" value="LRR_8"/>
    <property type="match status" value="1"/>
</dbReference>
<sequence>MANNQHLDNSSEEHFQTILELLETLDKSNIIGAFQLSENTSNLSIDILSYLFAISLFFPDDFVTEQSRLIVENSLASSSDVYALSYNFDLEYHLDNESKLSDFLSELHFEFNLNSSIVGNTALRLLNTGWMFCLQQQTASADQLQDWIHNRELSLDNLDIEEVPAAVGGLTNLNFLFLELNQLSTLPDEISNLKYLKRLYLNDNFFSEFPECICQLEYLRELRLEHNKIETVTPLIGLMTNLEVLHLSYNRLTTLPPEIGQLKKLRRVWLVGNHFSGAEKVKVKKLFSPSTMIEI</sequence>
<evidence type="ECO:0000256" key="1">
    <source>
        <dbReference type="ARBA" id="ARBA00022614"/>
    </source>
</evidence>
<dbReference type="PROSITE" id="PS51450">
    <property type="entry name" value="LRR"/>
    <property type="match status" value="2"/>
</dbReference>
<dbReference type="InterPro" id="IPR050216">
    <property type="entry name" value="LRR_domain-containing"/>
</dbReference>
<dbReference type="eggNOG" id="COG4886">
    <property type="taxonomic scope" value="Bacteria"/>
</dbReference>
<dbReference type="InterPro" id="IPR001611">
    <property type="entry name" value="Leu-rich_rpt"/>
</dbReference>
<dbReference type="InterPro" id="IPR003591">
    <property type="entry name" value="Leu-rich_rpt_typical-subtyp"/>
</dbReference>
<accession>A1ZKC5</accession>
<dbReference type="SUPFAM" id="SSF52075">
    <property type="entry name" value="Outer arm dynein light chain 1"/>
    <property type="match status" value="1"/>
</dbReference>
<dbReference type="OrthoDB" id="874855at2"/>
<dbReference type="AlphaFoldDB" id="A1ZKC5"/>
<dbReference type="RefSeq" id="WP_002696754.1">
    <property type="nucleotide sequence ID" value="NZ_AAWS01000012.1"/>
</dbReference>